<evidence type="ECO:0000313" key="2">
    <source>
        <dbReference type="EMBL" id="NYJ15577.1"/>
    </source>
</evidence>
<accession>A0A7Z0J1Y5</accession>
<feature type="compositionally biased region" description="Basic and acidic residues" evidence="1">
    <location>
        <begin position="1"/>
        <end position="13"/>
    </location>
</feature>
<dbReference type="RefSeq" id="WP_218849624.1">
    <property type="nucleotide sequence ID" value="NZ_JACCFQ010000001.1"/>
</dbReference>
<protein>
    <recommendedName>
        <fullName evidence="4">AAA domain-containing protein</fullName>
    </recommendedName>
</protein>
<dbReference type="InterPro" id="IPR027417">
    <property type="entry name" value="P-loop_NTPase"/>
</dbReference>
<reference evidence="2 3" key="1">
    <citation type="submission" date="2020-07" db="EMBL/GenBank/DDBJ databases">
        <title>Sequencing the genomes of 1000 actinobacteria strains.</title>
        <authorList>
            <person name="Klenk H.-P."/>
        </authorList>
    </citation>
    <scope>NUCLEOTIDE SEQUENCE [LARGE SCALE GENOMIC DNA]</scope>
    <source>
        <strain evidence="2 3">DSM 15664</strain>
    </source>
</reference>
<name>A0A7Z0J1Y5_9MICC</name>
<evidence type="ECO:0000313" key="3">
    <source>
        <dbReference type="Proteomes" id="UP000560069"/>
    </source>
</evidence>
<evidence type="ECO:0000256" key="1">
    <source>
        <dbReference type="SAM" id="MobiDB-lite"/>
    </source>
</evidence>
<feature type="compositionally biased region" description="Low complexity" evidence="1">
    <location>
        <begin position="57"/>
        <end position="141"/>
    </location>
</feature>
<feature type="region of interest" description="Disordered" evidence="1">
    <location>
        <begin position="1375"/>
        <end position="1425"/>
    </location>
</feature>
<evidence type="ECO:0008006" key="4">
    <source>
        <dbReference type="Google" id="ProtNLM"/>
    </source>
</evidence>
<comment type="caution">
    <text evidence="2">The sequence shown here is derived from an EMBL/GenBank/DDBJ whole genome shotgun (WGS) entry which is preliminary data.</text>
</comment>
<dbReference type="SUPFAM" id="SSF52540">
    <property type="entry name" value="P-loop containing nucleoside triphosphate hydrolases"/>
    <property type="match status" value="1"/>
</dbReference>
<dbReference type="Gene3D" id="3.40.50.300">
    <property type="entry name" value="P-loop containing nucleotide triphosphate hydrolases"/>
    <property type="match status" value="1"/>
</dbReference>
<proteinExistence type="predicted"/>
<dbReference type="Pfam" id="PF13195">
    <property type="entry name" value="DUF4011"/>
    <property type="match status" value="1"/>
</dbReference>
<feature type="compositionally biased region" description="Basic and acidic residues" evidence="1">
    <location>
        <begin position="1416"/>
        <end position="1425"/>
    </location>
</feature>
<sequence length="1425" mass="154214">MSREPAAGERDLPFENAQAAAAGQEHTADDDARAASRPSGSAGNEDSGGSAASAPTTDSAGSPGSPDSPDSPRSAGSPASPHSPASPSSPASPHSPASPSSADSPDSPDSPGSPTTPASAASAASADSAASAESAASADPTSMRDQGRDPVAAWLESVGSGTENDTMLRFSPSQHNAIDLTDANASGMMQLMAGRKTRLSTLLNDQSAFTLGKQAAQGIRAKTREMSEERGIDVGFLAAGVVSWTEDAGEVSSGERFTEDFTAPVMLVPITLRPREDGSGDFEIQFSAAARLNPALVRHLATRHSTRLDPVEFHNTGYVTARFDPNRPADALARIAGGVQTLHSVQVWRQLYVSTFADLTFLGDPSGLQLDHPVIHAMATGEPLGQTQAEQARQQLPPVDQREPRDERLVADADPDQQAALDAVLAGQSAVISAPAGTGQTQTAINAAAGLAWQGRRVLVLAERTATLEQFKHRLSEVHLGTLAGNISAASTSEEIRDQLIRAIRRNERAEPPRLGTLQSRLKKSRHQLLDHVKSLHNVRRRWDCSPYQAMQALAALTSLNPAPSTSVRLKRSVLDNTVDRSQITVKLKRAAELGAFSAETRNSPWFNARLSNRQETRDAMALVVQLREELPQLQKMMVSACQAAGITPGATFSEWNSQVLLFQRVQESLGRFSHDVYVRAVDDLIAATAPGWWRRQNNVEMTSVTRSRLRRVAKEYVRPGVAIGDLHSSLIDVQSEREEWNQWARSGSAPKVPHRLDQLCDTFGKVQARLQRLDEVVETGALSEMPVEQLLETVETLAADEKPLETLPERTLLGEQLREQGFRDLMEDFSEREISANVVAEELELAWWQSALEAMISGDDYLAMTTGENLRSIEETFRDADAGHIESSAQRLGHALAVRWKSAVEAHPQAAASLRGMLRDATPSIEALEAINPKVTQPLVPIWMTSPLGLGEQFPMDYRADVVILLDAESLAVPTALNAVTRAEQVIAFGDPVAGSPTPFHVSADPLARETEQHRPASIYNELAAVLPHYALRQVHRGVDQELTGLLSSALYENQLTRLPDAAQLTGQDRRFTVELVAGGRAGYRDAVESPTGEVNRVVDMVFEHVRSRRGHSLAVVTGSAWHARRVADAIRLNLANHVWAKPFFTQGAHGEGFVVTPVERAAGLVRDDVIFSLGFGRSVKGEPATRFGELSEARGQEHVAIALTRAREHLRVVTSLSHTDMDRGSLTGGGAQIHDLISLGLEGSDNPTASAQLTDPLVLDLVDRIRARGGRVEDGFRGTLDLAACSRRFTPDQSMVPVAMVSDGTKSYGAMSVRERSRQRPAAFEALGWSYMVLWTIEVFSNPVRCTEFVAEQVGLASGPEFAESGRITVHTAGETARSRRAREQQARSEGIRFGGAADLADEDSHRKSKKWLPPRERGAWKQ</sequence>
<dbReference type="EMBL" id="JACCFQ010000001">
    <property type="protein sequence ID" value="NYJ15577.1"/>
    <property type="molecule type" value="Genomic_DNA"/>
</dbReference>
<feature type="region of interest" description="Disordered" evidence="1">
    <location>
        <begin position="1"/>
        <end position="147"/>
    </location>
</feature>
<gene>
    <name evidence="2" type="ORF">HNR11_000111</name>
</gene>
<dbReference type="Proteomes" id="UP000560069">
    <property type="component" value="Unassembled WGS sequence"/>
</dbReference>
<keyword evidence="3" id="KW-1185">Reference proteome</keyword>
<organism evidence="2 3">
    <name type="scientific">Nesterenkonia sandarakina</name>
    <dbReference type="NCBI Taxonomy" id="272918"/>
    <lineage>
        <taxon>Bacteria</taxon>
        <taxon>Bacillati</taxon>
        <taxon>Actinomycetota</taxon>
        <taxon>Actinomycetes</taxon>
        <taxon>Micrococcales</taxon>
        <taxon>Micrococcaceae</taxon>
        <taxon>Nesterenkonia</taxon>
    </lineage>
</organism>
<dbReference type="InterPro" id="IPR025103">
    <property type="entry name" value="DUF4011"/>
</dbReference>
<feature type="compositionally biased region" description="Basic and acidic residues" evidence="1">
    <location>
        <begin position="1384"/>
        <end position="1393"/>
    </location>
</feature>